<dbReference type="OrthoDB" id="9798386at2"/>
<dbReference type="PANTHER" id="PTHR43806:SF11">
    <property type="entry name" value="CEREVISIN-RELATED"/>
    <property type="match status" value="1"/>
</dbReference>
<dbReference type="PROSITE" id="PS00138">
    <property type="entry name" value="SUBTILASE_SER"/>
    <property type="match status" value="1"/>
</dbReference>
<dbReference type="InterPro" id="IPR015500">
    <property type="entry name" value="Peptidase_S8_subtilisin-rel"/>
</dbReference>
<evidence type="ECO:0000259" key="7">
    <source>
        <dbReference type="Pfam" id="PF00082"/>
    </source>
</evidence>
<keyword evidence="9" id="KW-1185">Reference proteome</keyword>
<dbReference type="InterPro" id="IPR023827">
    <property type="entry name" value="Peptidase_S8_Asp-AS"/>
</dbReference>
<dbReference type="InterPro" id="IPR022398">
    <property type="entry name" value="Peptidase_S8_His-AS"/>
</dbReference>
<evidence type="ECO:0000256" key="6">
    <source>
        <dbReference type="RuleBase" id="RU003355"/>
    </source>
</evidence>
<feature type="active site" description="Charge relay system" evidence="5">
    <location>
        <position position="388"/>
    </location>
</feature>
<accession>A0A1W2H162</accession>
<reference evidence="9" key="1">
    <citation type="submission" date="2017-04" db="EMBL/GenBank/DDBJ databases">
        <authorList>
            <person name="Varghese N."/>
            <person name="Submissions S."/>
        </authorList>
    </citation>
    <scope>NUCLEOTIDE SEQUENCE [LARGE SCALE GENOMIC DNA]</scope>
    <source>
        <strain evidence="9">DSM 16537</strain>
    </source>
</reference>
<dbReference type="EMBL" id="LT838813">
    <property type="protein sequence ID" value="SMD42685.1"/>
    <property type="molecule type" value="Genomic_DNA"/>
</dbReference>
<keyword evidence="4 5" id="KW-0720">Serine protease</keyword>
<evidence type="ECO:0000256" key="3">
    <source>
        <dbReference type="ARBA" id="ARBA00022801"/>
    </source>
</evidence>
<dbReference type="Gene3D" id="3.40.50.200">
    <property type="entry name" value="Peptidase S8/S53 domain"/>
    <property type="match status" value="1"/>
</dbReference>
<proteinExistence type="inferred from homology"/>
<dbReference type="SUPFAM" id="SSF52743">
    <property type="entry name" value="Subtilisin-like"/>
    <property type="match status" value="1"/>
</dbReference>
<dbReference type="AlphaFoldDB" id="A0A1W2H162"/>
<feature type="active site" description="Charge relay system" evidence="5">
    <location>
        <position position="216"/>
    </location>
</feature>
<evidence type="ECO:0000313" key="9">
    <source>
        <dbReference type="Proteomes" id="UP000192333"/>
    </source>
</evidence>
<dbReference type="Pfam" id="PF00082">
    <property type="entry name" value="Peptidase_S8"/>
    <property type="match status" value="1"/>
</dbReference>
<dbReference type="InterPro" id="IPR000209">
    <property type="entry name" value="Peptidase_S8/S53_dom"/>
</dbReference>
<dbReference type="GO" id="GO:0006508">
    <property type="term" value="P:proteolysis"/>
    <property type="evidence" value="ECO:0007669"/>
    <property type="project" value="UniProtKB-KW"/>
</dbReference>
<organism evidence="8 9">
    <name type="scientific">Aquiflexum balticum DSM 16537</name>
    <dbReference type="NCBI Taxonomy" id="758820"/>
    <lineage>
        <taxon>Bacteria</taxon>
        <taxon>Pseudomonadati</taxon>
        <taxon>Bacteroidota</taxon>
        <taxon>Cytophagia</taxon>
        <taxon>Cytophagales</taxon>
        <taxon>Cyclobacteriaceae</taxon>
        <taxon>Aquiflexum</taxon>
    </lineage>
</organism>
<feature type="domain" description="Peptidase S8/S53" evidence="7">
    <location>
        <begin position="175"/>
        <end position="430"/>
    </location>
</feature>
<feature type="active site" description="Charge relay system" evidence="5">
    <location>
        <position position="184"/>
    </location>
</feature>
<dbReference type="PANTHER" id="PTHR43806">
    <property type="entry name" value="PEPTIDASE S8"/>
    <property type="match status" value="1"/>
</dbReference>
<evidence type="ECO:0000256" key="4">
    <source>
        <dbReference type="ARBA" id="ARBA00022825"/>
    </source>
</evidence>
<keyword evidence="3 5" id="KW-0378">Hydrolase</keyword>
<dbReference type="PROSITE" id="PS00136">
    <property type="entry name" value="SUBTILASE_ASP"/>
    <property type="match status" value="1"/>
</dbReference>
<dbReference type="GO" id="GO:0004252">
    <property type="term" value="F:serine-type endopeptidase activity"/>
    <property type="evidence" value="ECO:0007669"/>
    <property type="project" value="UniProtKB-UniRule"/>
</dbReference>
<sequence>MTNQLEEQDPKPEFTGRRLVMLDQGAKFKDIEEGAEGASLRLASSSDYKSHEEDYIEAFDQADGIVFENFGVAVINENHEQEINVLTSSARTKSIFLYDEPERYLYALAAANASGGGGFWQWLCRLLGIGRPPITPIPDQPDPHPNPTLPDSFSDNAQAYWGVHAVRALTSPYTGKNIPVAILDTGFLVAHPDFQTRNVISKSFISGEDVNDLNGHGTHCTGNASGGIRGSNGVRYGISNESNVFIGKVLSNAGSGSDSGILAGMDWAMTNGCKIISMSLGAPTRPGQSHSRIYEDIAKNALNRGTLIIAAAGNESRRSSGVINPVGHPANCPSIMAVAAVDRFLKVADFSCGGINPNGGEVNIAGPGVGVLSSYKSPQIYASLSGTSMATPFVSGVAAQLWEKNPSATPTQIWQELINTARPLNLPASDVGAGLVQSPQ</sequence>
<dbReference type="STRING" id="758820.SAMN00777080_1247"/>
<evidence type="ECO:0000313" key="8">
    <source>
        <dbReference type="EMBL" id="SMD42685.1"/>
    </source>
</evidence>
<dbReference type="PRINTS" id="PR00723">
    <property type="entry name" value="SUBTILISIN"/>
</dbReference>
<dbReference type="RefSeq" id="WP_084119463.1">
    <property type="nucleotide sequence ID" value="NZ_LT838813.1"/>
</dbReference>
<gene>
    <name evidence="8" type="ORF">SAMN00777080_1247</name>
</gene>
<comment type="similarity">
    <text evidence="1 5 6">Belongs to the peptidase S8 family.</text>
</comment>
<protein>
    <submittedName>
        <fullName evidence="8">Subtilisin-like serine proteases</fullName>
    </submittedName>
</protein>
<dbReference type="PROSITE" id="PS00137">
    <property type="entry name" value="SUBTILASE_HIS"/>
    <property type="match status" value="1"/>
</dbReference>
<dbReference type="InterPro" id="IPR023828">
    <property type="entry name" value="Peptidase_S8_Ser-AS"/>
</dbReference>
<dbReference type="CDD" id="cd07480">
    <property type="entry name" value="Peptidases_S8_12"/>
    <property type="match status" value="1"/>
</dbReference>
<name>A0A1W2H162_9BACT</name>
<evidence type="ECO:0000256" key="2">
    <source>
        <dbReference type="ARBA" id="ARBA00022670"/>
    </source>
</evidence>
<keyword evidence="2 5" id="KW-0645">Protease</keyword>
<dbReference type="PROSITE" id="PS51892">
    <property type="entry name" value="SUBTILASE"/>
    <property type="match status" value="1"/>
</dbReference>
<dbReference type="Proteomes" id="UP000192333">
    <property type="component" value="Chromosome I"/>
</dbReference>
<evidence type="ECO:0000256" key="5">
    <source>
        <dbReference type="PROSITE-ProRule" id="PRU01240"/>
    </source>
</evidence>
<evidence type="ECO:0000256" key="1">
    <source>
        <dbReference type="ARBA" id="ARBA00011073"/>
    </source>
</evidence>
<dbReference type="InterPro" id="IPR036852">
    <property type="entry name" value="Peptidase_S8/S53_dom_sf"/>
</dbReference>
<dbReference type="InterPro" id="IPR050131">
    <property type="entry name" value="Peptidase_S8_subtilisin-like"/>
</dbReference>